<evidence type="ECO:0000256" key="3">
    <source>
        <dbReference type="ARBA" id="ARBA00022833"/>
    </source>
</evidence>
<keyword evidence="2 4" id="KW-0863">Zinc-finger</keyword>
<keyword evidence="7" id="KW-1185">Reference proteome</keyword>
<dbReference type="GO" id="GO:0008270">
    <property type="term" value="F:zinc ion binding"/>
    <property type="evidence" value="ECO:0007669"/>
    <property type="project" value="UniProtKB-KW"/>
</dbReference>
<dbReference type="Gene3D" id="6.10.140.2220">
    <property type="match status" value="1"/>
</dbReference>
<keyword evidence="3" id="KW-0862">Zinc</keyword>
<sequence length="341" mass="38682">MPTSKNPLSLEAAVGILAATFQDPSGSHVCASRLRVAADRMDTEVRLRKSASDKAKFAKSQSKLLRNAIRFFTLKQFPAEYLLMMNVLMRCTCNFKDQKMRDLHTPGQHIPDGKIYPDDINSLRLTMRTTCFLPEYRIPFPPLPSEMSIALGWFEKDPSTYKADPSLINDPLDAIFDFLLMLFPDSRFNDMIRNQASAVIRVFERLKRLLPSIPGGAAWRSNIAVGTEMLLSIAKDDLEDLQSRTAALGTVHPIRDSLTDMIVAWKRGCAYVFCPRSQDTTYSHLCTTCNVLRFCGPECQKSAWKAQIFPHKALCPKILALREQVGPDIWERLWKEEMTTD</sequence>
<proteinExistence type="predicted"/>
<evidence type="ECO:0000259" key="5">
    <source>
        <dbReference type="PROSITE" id="PS50865"/>
    </source>
</evidence>
<keyword evidence="1" id="KW-0479">Metal-binding</keyword>
<organism evidence="6 7">
    <name type="scientific">Coprinellus micaceus</name>
    <name type="common">Glistening ink-cap mushroom</name>
    <name type="synonym">Coprinus micaceus</name>
    <dbReference type="NCBI Taxonomy" id="71717"/>
    <lineage>
        <taxon>Eukaryota</taxon>
        <taxon>Fungi</taxon>
        <taxon>Dikarya</taxon>
        <taxon>Basidiomycota</taxon>
        <taxon>Agaricomycotina</taxon>
        <taxon>Agaricomycetes</taxon>
        <taxon>Agaricomycetidae</taxon>
        <taxon>Agaricales</taxon>
        <taxon>Agaricineae</taxon>
        <taxon>Psathyrellaceae</taxon>
        <taxon>Coprinellus</taxon>
    </lineage>
</organism>
<evidence type="ECO:0000313" key="6">
    <source>
        <dbReference type="EMBL" id="TEB28996.1"/>
    </source>
</evidence>
<comment type="caution">
    <text evidence="6">The sequence shown here is derived from an EMBL/GenBank/DDBJ whole genome shotgun (WGS) entry which is preliminary data.</text>
</comment>
<evidence type="ECO:0000313" key="7">
    <source>
        <dbReference type="Proteomes" id="UP000298030"/>
    </source>
</evidence>
<dbReference type="PROSITE" id="PS50865">
    <property type="entry name" value="ZF_MYND_2"/>
    <property type="match status" value="1"/>
</dbReference>
<dbReference type="OrthoDB" id="3270372at2759"/>
<name>A0A4Y7T497_COPMI</name>
<dbReference type="InterPro" id="IPR002893">
    <property type="entry name" value="Znf_MYND"/>
</dbReference>
<evidence type="ECO:0000256" key="1">
    <source>
        <dbReference type="ARBA" id="ARBA00022723"/>
    </source>
</evidence>
<dbReference type="STRING" id="71717.A0A4Y7T497"/>
<protein>
    <recommendedName>
        <fullName evidence="5">MYND-type domain-containing protein</fullName>
    </recommendedName>
</protein>
<dbReference type="EMBL" id="QPFP01000029">
    <property type="protein sequence ID" value="TEB28996.1"/>
    <property type="molecule type" value="Genomic_DNA"/>
</dbReference>
<evidence type="ECO:0000256" key="2">
    <source>
        <dbReference type="ARBA" id="ARBA00022771"/>
    </source>
</evidence>
<dbReference type="Proteomes" id="UP000298030">
    <property type="component" value="Unassembled WGS sequence"/>
</dbReference>
<dbReference type="AlphaFoldDB" id="A0A4Y7T497"/>
<feature type="domain" description="MYND-type" evidence="5">
    <location>
        <begin position="271"/>
        <end position="315"/>
    </location>
</feature>
<dbReference type="SUPFAM" id="SSF144232">
    <property type="entry name" value="HIT/MYND zinc finger-like"/>
    <property type="match status" value="1"/>
</dbReference>
<evidence type="ECO:0000256" key="4">
    <source>
        <dbReference type="PROSITE-ProRule" id="PRU00134"/>
    </source>
</evidence>
<gene>
    <name evidence="6" type="ORF">FA13DRAFT_1793485</name>
</gene>
<accession>A0A4Y7T497</accession>
<reference evidence="6 7" key="1">
    <citation type="journal article" date="2019" name="Nat. Ecol. Evol.">
        <title>Megaphylogeny resolves global patterns of mushroom evolution.</title>
        <authorList>
            <person name="Varga T."/>
            <person name="Krizsan K."/>
            <person name="Foldi C."/>
            <person name="Dima B."/>
            <person name="Sanchez-Garcia M."/>
            <person name="Sanchez-Ramirez S."/>
            <person name="Szollosi G.J."/>
            <person name="Szarkandi J.G."/>
            <person name="Papp V."/>
            <person name="Albert L."/>
            <person name="Andreopoulos W."/>
            <person name="Angelini C."/>
            <person name="Antonin V."/>
            <person name="Barry K.W."/>
            <person name="Bougher N.L."/>
            <person name="Buchanan P."/>
            <person name="Buyck B."/>
            <person name="Bense V."/>
            <person name="Catcheside P."/>
            <person name="Chovatia M."/>
            <person name="Cooper J."/>
            <person name="Damon W."/>
            <person name="Desjardin D."/>
            <person name="Finy P."/>
            <person name="Geml J."/>
            <person name="Haridas S."/>
            <person name="Hughes K."/>
            <person name="Justo A."/>
            <person name="Karasinski D."/>
            <person name="Kautmanova I."/>
            <person name="Kiss B."/>
            <person name="Kocsube S."/>
            <person name="Kotiranta H."/>
            <person name="LaButti K.M."/>
            <person name="Lechner B.E."/>
            <person name="Liimatainen K."/>
            <person name="Lipzen A."/>
            <person name="Lukacs Z."/>
            <person name="Mihaltcheva S."/>
            <person name="Morgado L.N."/>
            <person name="Niskanen T."/>
            <person name="Noordeloos M.E."/>
            <person name="Ohm R.A."/>
            <person name="Ortiz-Santana B."/>
            <person name="Ovrebo C."/>
            <person name="Racz N."/>
            <person name="Riley R."/>
            <person name="Savchenko A."/>
            <person name="Shiryaev A."/>
            <person name="Soop K."/>
            <person name="Spirin V."/>
            <person name="Szebenyi C."/>
            <person name="Tomsovsky M."/>
            <person name="Tulloss R.E."/>
            <person name="Uehling J."/>
            <person name="Grigoriev I.V."/>
            <person name="Vagvolgyi C."/>
            <person name="Papp T."/>
            <person name="Martin F.M."/>
            <person name="Miettinen O."/>
            <person name="Hibbett D.S."/>
            <person name="Nagy L.G."/>
        </authorList>
    </citation>
    <scope>NUCLEOTIDE SEQUENCE [LARGE SCALE GENOMIC DNA]</scope>
    <source>
        <strain evidence="6 7">FP101781</strain>
    </source>
</reference>